<proteinExistence type="predicted"/>
<dbReference type="STRING" id="62062.ENSHHUP00000032170"/>
<evidence type="ECO:0000259" key="1">
    <source>
        <dbReference type="Pfam" id="PF01624"/>
    </source>
</evidence>
<reference evidence="2" key="3">
    <citation type="submission" date="2025-09" db="UniProtKB">
        <authorList>
            <consortium name="Ensembl"/>
        </authorList>
    </citation>
    <scope>IDENTIFICATION</scope>
</reference>
<reference evidence="3" key="1">
    <citation type="submission" date="2018-06" db="EMBL/GenBank/DDBJ databases">
        <title>Genome assembly of Danube salmon.</title>
        <authorList>
            <person name="Macqueen D.J."/>
            <person name="Gundappa M.K."/>
        </authorList>
    </citation>
    <scope>NUCLEOTIDE SEQUENCE [LARGE SCALE GENOMIC DNA]</scope>
</reference>
<dbReference type="Ensembl" id="ENSHHUT00000033486.1">
    <property type="protein sequence ID" value="ENSHHUP00000032170.1"/>
    <property type="gene ID" value="ENSHHUG00000020418.1"/>
</dbReference>
<dbReference type="GO" id="GO:0030983">
    <property type="term" value="F:mismatched DNA binding"/>
    <property type="evidence" value="ECO:0007669"/>
    <property type="project" value="InterPro"/>
</dbReference>
<organism evidence="2 3">
    <name type="scientific">Hucho hucho</name>
    <name type="common">huchen</name>
    <dbReference type="NCBI Taxonomy" id="62062"/>
    <lineage>
        <taxon>Eukaryota</taxon>
        <taxon>Metazoa</taxon>
        <taxon>Chordata</taxon>
        <taxon>Craniata</taxon>
        <taxon>Vertebrata</taxon>
        <taxon>Euteleostomi</taxon>
        <taxon>Actinopterygii</taxon>
        <taxon>Neopterygii</taxon>
        <taxon>Teleostei</taxon>
        <taxon>Protacanthopterygii</taxon>
        <taxon>Salmoniformes</taxon>
        <taxon>Salmonidae</taxon>
        <taxon>Salmoninae</taxon>
        <taxon>Hucho</taxon>
    </lineage>
</organism>
<accession>A0A4W5M4D8</accession>
<dbReference type="InterPro" id="IPR007695">
    <property type="entry name" value="DNA_mismatch_repair_MutS-lik_N"/>
</dbReference>
<reference evidence="2" key="2">
    <citation type="submission" date="2025-08" db="UniProtKB">
        <authorList>
            <consortium name="Ensembl"/>
        </authorList>
    </citation>
    <scope>IDENTIFICATION</scope>
</reference>
<feature type="domain" description="DNA mismatch repair protein MutS-like N-terminal" evidence="1">
    <location>
        <begin position="2"/>
        <end position="36"/>
    </location>
</feature>
<dbReference type="AlphaFoldDB" id="A0A4W5M4D8"/>
<dbReference type="Gene3D" id="3.40.1170.10">
    <property type="entry name" value="DNA repair protein MutS, domain I"/>
    <property type="match status" value="1"/>
</dbReference>
<evidence type="ECO:0000313" key="2">
    <source>
        <dbReference type="Ensembl" id="ENSHHUP00000032170.1"/>
    </source>
</evidence>
<dbReference type="InterPro" id="IPR016151">
    <property type="entry name" value="DNA_mismatch_repair_MutS_N"/>
</dbReference>
<evidence type="ECO:0000313" key="3">
    <source>
        <dbReference type="Proteomes" id="UP000314982"/>
    </source>
</evidence>
<dbReference type="GO" id="GO:0005524">
    <property type="term" value="F:ATP binding"/>
    <property type="evidence" value="ECO:0007669"/>
    <property type="project" value="InterPro"/>
</dbReference>
<dbReference type="GO" id="GO:0006298">
    <property type="term" value="P:mismatch repair"/>
    <property type="evidence" value="ECO:0007669"/>
    <property type="project" value="InterPro"/>
</dbReference>
<sequence length="49" mass="5588">MFDAVLFYKVGKFYELYHMDAVIGVNQLGLTFMKVAWAHSGGPHLQGWL</sequence>
<dbReference type="SUPFAM" id="SSF55271">
    <property type="entry name" value="DNA repair protein MutS, domain I"/>
    <property type="match status" value="1"/>
</dbReference>
<keyword evidence="3" id="KW-1185">Reference proteome</keyword>
<protein>
    <recommendedName>
        <fullName evidence="1">DNA mismatch repair protein MutS-like N-terminal domain-containing protein</fullName>
    </recommendedName>
</protein>
<dbReference type="Pfam" id="PF01624">
    <property type="entry name" value="MutS_I"/>
    <property type="match status" value="1"/>
</dbReference>
<name>A0A4W5M4D8_9TELE</name>
<dbReference type="Proteomes" id="UP000314982">
    <property type="component" value="Unassembled WGS sequence"/>
</dbReference>